<evidence type="ECO:0000313" key="1">
    <source>
        <dbReference type="EMBL" id="KAE8704468.1"/>
    </source>
</evidence>
<dbReference type="AlphaFoldDB" id="A0A6A3AKB8"/>
<dbReference type="EMBL" id="VEPZ02000992">
    <property type="protein sequence ID" value="KAE8704468.1"/>
    <property type="molecule type" value="Genomic_DNA"/>
</dbReference>
<accession>A0A6A3AKB8</accession>
<sequence>MLNYGAVHCRSTSRIQAEAKSPPFPEHSTIQTFDNPINFGLPSPLCLYGFQRIYTGRTRAFDDPYYVPDPVSLLGPVSESLDNFQLDFGAGFGIDVGMERPCGLKNISAAEISKPSPLVSSAHGRCGTVLPLIRMVWAWWVIPQAGSCPLVHNRSNKEDFLHPSSQKAMASLFTKEDHILAGKWSPRKVFLGNGQNGGTFSSVADPRDSYPWLQKAFFPPLSGSDNHFLNKSGEELSYGNHCGSAGIHPFEHFPANCWPK</sequence>
<reference evidence="1" key="1">
    <citation type="submission" date="2019-09" db="EMBL/GenBank/DDBJ databases">
        <title>Draft genome information of white flower Hibiscus syriacus.</title>
        <authorList>
            <person name="Kim Y.-M."/>
        </authorList>
    </citation>
    <scope>NUCLEOTIDE SEQUENCE [LARGE SCALE GENOMIC DNA]</scope>
    <source>
        <strain evidence="1">YM2019G1</strain>
    </source>
</reference>
<comment type="caution">
    <text evidence="1">The sequence shown here is derived from an EMBL/GenBank/DDBJ whole genome shotgun (WGS) entry which is preliminary data.</text>
</comment>
<organism evidence="1 2">
    <name type="scientific">Hibiscus syriacus</name>
    <name type="common">Rose of Sharon</name>
    <dbReference type="NCBI Taxonomy" id="106335"/>
    <lineage>
        <taxon>Eukaryota</taxon>
        <taxon>Viridiplantae</taxon>
        <taxon>Streptophyta</taxon>
        <taxon>Embryophyta</taxon>
        <taxon>Tracheophyta</taxon>
        <taxon>Spermatophyta</taxon>
        <taxon>Magnoliopsida</taxon>
        <taxon>eudicotyledons</taxon>
        <taxon>Gunneridae</taxon>
        <taxon>Pentapetalae</taxon>
        <taxon>rosids</taxon>
        <taxon>malvids</taxon>
        <taxon>Malvales</taxon>
        <taxon>Malvaceae</taxon>
        <taxon>Malvoideae</taxon>
        <taxon>Hibiscus</taxon>
    </lineage>
</organism>
<gene>
    <name evidence="1" type="ORF">F3Y22_tig00110450pilonHSYRG00192</name>
</gene>
<protein>
    <submittedName>
        <fullName evidence="1">Detected protein of confused Function</fullName>
    </submittedName>
</protein>
<keyword evidence="2" id="KW-1185">Reference proteome</keyword>
<evidence type="ECO:0000313" key="2">
    <source>
        <dbReference type="Proteomes" id="UP000436088"/>
    </source>
</evidence>
<proteinExistence type="predicted"/>
<dbReference type="Proteomes" id="UP000436088">
    <property type="component" value="Unassembled WGS sequence"/>
</dbReference>
<name>A0A6A3AKB8_HIBSY</name>